<dbReference type="OrthoDB" id="405996at2759"/>
<dbReference type="Proteomes" id="UP000652761">
    <property type="component" value="Unassembled WGS sequence"/>
</dbReference>
<evidence type="ECO:0000259" key="2">
    <source>
        <dbReference type="SMART" id="SM00128"/>
    </source>
</evidence>
<dbReference type="Pfam" id="PF22669">
    <property type="entry name" value="Exo_endo_phos2"/>
    <property type="match status" value="1"/>
</dbReference>
<dbReference type="GO" id="GO:0005886">
    <property type="term" value="C:plasma membrane"/>
    <property type="evidence" value="ECO:0007669"/>
    <property type="project" value="TreeGrafter"/>
</dbReference>
<comment type="caution">
    <text evidence="3">The sequence shown here is derived from an EMBL/GenBank/DDBJ whole genome shotgun (WGS) entry which is preliminary data.</text>
</comment>
<dbReference type="InterPro" id="IPR000300">
    <property type="entry name" value="IPPc"/>
</dbReference>
<reference evidence="3" key="1">
    <citation type="submission" date="2017-07" db="EMBL/GenBank/DDBJ databases">
        <title>Taro Niue Genome Assembly and Annotation.</title>
        <authorList>
            <person name="Atibalentja N."/>
            <person name="Keating K."/>
            <person name="Fields C.J."/>
        </authorList>
    </citation>
    <scope>NUCLEOTIDE SEQUENCE</scope>
    <source>
        <strain evidence="3">Niue_2</strain>
        <tissue evidence="3">Leaf</tissue>
    </source>
</reference>
<keyword evidence="4" id="KW-1185">Reference proteome</keyword>
<dbReference type="GO" id="GO:0009733">
    <property type="term" value="P:response to auxin"/>
    <property type="evidence" value="ECO:0007669"/>
    <property type="project" value="TreeGrafter"/>
</dbReference>
<feature type="domain" description="Inositol polyphosphate-related phosphatase" evidence="2">
    <location>
        <begin position="106"/>
        <end position="395"/>
    </location>
</feature>
<dbReference type="PANTHER" id="PTHR11200:SF275">
    <property type="entry name" value="LD06095P"/>
    <property type="match status" value="1"/>
</dbReference>
<dbReference type="Gene3D" id="3.60.10.10">
    <property type="entry name" value="Endonuclease/exonuclease/phosphatase"/>
    <property type="match status" value="1"/>
</dbReference>
<dbReference type="EMBL" id="NMUH01007979">
    <property type="protein sequence ID" value="MQM18116.1"/>
    <property type="molecule type" value="Genomic_DNA"/>
</dbReference>
<gene>
    <name evidence="3" type="ORF">Taro_051102</name>
</gene>
<dbReference type="GO" id="GO:0004439">
    <property type="term" value="F:phosphatidylinositol-4,5-bisphosphate 5-phosphatase activity"/>
    <property type="evidence" value="ECO:0007669"/>
    <property type="project" value="TreeGrafter"/>
</dbReference>
<dbReference type="InterPro" id="IPR046985">
    <property type="entry name" value="IP5"/>
</dbReference>
<dbReference type="GO" id="GO:0034485">
    <property type="term" value="F:phosphatidylinositol-3,4,5-trisphosphate 5-phosphatase activity"/>
    <property type="evidence" value="ECO:0007669"/>
    <property type="project" value="TreeGrafter"/>
</dbReference>
<evidence type="ECO:0000313" key="3">
    <source>
        <dbReference type="EMBL" id="MQM18116.1"/>
    </source>
</evidence>
<dbReference type="InterPro" id="IPR036691">
    <property type="entry name" value="Endo/exonu/phosph_ase_sf"/>
</dbReference>
<evidence type="ECO:0000256" key="1">
    <source>
        <dbReference type="ARBA" id="ARBA00010768"/>
    </source>
</evidence>
<accession>A0A843XFM0</accession>
<comment type="similarity">
    <text evidence="1">Belongs to the inositol polyphosphate 5-phosphatase family.</text>
</comment>
<sequence>MVAYPYLDKSREWSVVNALENSIFCGVLGLGRVVVTAEKDKCVSDDKALESNRENPFFSKGKFKLWGKNRLDQRRLSSMDPDDASHEGIKTVGVHVAKRCGFSFTSILCMCIVTWNMNGKEVSSEDISELVGGDSRKFDLFVVGLQEAPRRKVGKLLQEALQETHSLLAQATMQSLQLFIFGPNSSDFYVKDVKVDRHEVGGCGGLIGRKKGAVAASITINGIRMLFISCHLSAHARNVEERNSQCRHITHSLFAQDRSPHVKPYDVKVWLGDLNYRIQGIGTQPVRDLIRKNHYNQLTSRDQLLQEAERGQVFNGYCEGTLSFKPTYKYDVGTSNYDTSYKVRVPSWTDRILFKIEGRRNNLEADLHSYDSIDQIDKSDHKPVKAHLCLKQKVG</sequence>
<dbReference type="SUPFAM" id="SSF56219">
    <property type="entry name" value="DNase I-like"/>
    <property type="match status" value="1"/>
</dbReference>
<dbReference type="SMART" id="SM00128">
    <property type="entry name" value="IPPc"/>
    <property type="match status" value="1"/>
</dbReference>
<dbReference type="GO" id="GO:0043813">
    <property type="term" value="F:phosphatidylinositol-3,5-bisphosphate 5-phosphatase activity"/>
    <property type="evidence" value="ECO:0007669"/>
    <property type="project" value="TreeGrafter"/>
</dbReference>
<dbReference type="GO" id="GO:0009651">
    <property type="term" value="P:response to salt stress"/>
    <property type="evidence" value="ECO:0007669"/>
    <property type="project" value="TreeGrafter"/>
</dbReference>
<dbReference type="AlphaFoldDB" id="A0A843XFM0"/>
<dbReference type="GO" id="GO:0009753">
    <property type="term" value="P:response to jasmonic acid"/>
    <property type="evidence" value="ECO:0007669"/>
    <property type="project" value="TreeGrafter"/>
</dbReference>
<name>A0A843XFM0_COLES</name>
<dbReference type="GO" id="GO:0009737">
    <property type="term" value="P:response to abscisic acid"/>
    <property type="evidence" value="ECO:0007669"/>
    <property type="project" value="TreeGrafter"/>
</dbReference>
<dbReference type="PANTHER" id="PTHR11200">
    <property type="entry name" value="INOSITOL 5-PHOSPHATASE"/>
    <property type="match status" value="1"/>
</dbReference>
<dbReference type="FunFam" id="3.60.10.10:FF:000044">
    <property type="entry name" value="Type IV inositol polyphosphate 5-phosphatase 11"/>
    <property type="match status" value="1"/>
</dbReference>
<proteinExistence type="inferred from homology"/>
<protein>
    <recommendedName>
        <fullName evidence="2">Inositol polyphosphate-related phosphatase domain-containing protein</fullName>
    </recommendedName>
</protein>
<dbReference type="GO" id="GO:0046856">
    <property type="term" value="P:phosphatidylinositol dephosphorylation"/>
    <property type="evidence" value="ECO:0007669"/>
    <property type="project" value="InterPro"/>
</dbReference>
<organism evidence="3 4">
    <name type="scientific">Colocasia esculenta</name>
    <name type="common">Wild taro</name>
    <name type="synonym">Arum esculentum</name>
    <dbReference type="NCBI Taxonomy" id="4460"/>
    <lineage>
        <taxon>Eukaryota</taxon>
        <taxon>Viridiplantae</taxon>
        <taxon>Streptophyta</taxon>
        <taxon>Embryophyta</taxon>
        <taxon>Tracheophyta</taxon>
        <taxon>Spermatophyta</taxon>
        <taxon>Magnoliopsida</taxon>
        <taxon>Liliopsida</taxon>
        <taxon>Araceae</taxon>
        <taxon>Aroideae</taxon>
        <taxon>Colocasieae</taxon>
        <taxon>Colocasia</taxon>
    </lineage>
</organism>
<evidence type="ECO:0000313" key="4">
    <source>
        <dbReference type="Proteomes" id="UP000652761"/>
    </source>
</evidence>